<evidence type="ECO:0000313" key="3">
    <source>
        <dbReference type="Proteomes" id="UP000313645"/>
    </source>
</evidence>
<feature type="transmembrane region" description="Helical" evidence="1">
    <location>
        <begin position="12"/>
        <end position="34"/>
    </location>
</feature>
<dbReference type="RefSeq" id="WP_131479780.1">
    <property type="nucleotide sequence ID" value="NZ_SJDL01000006.1"/>
</dbReference>
<dbReference type="InterPro" id="IPR032314">
    <property type="entry name" value="DUF4845"/>
</dbReference>
<reference evidence="2 3" key="1">
    <citation type="submission" date="2019-02" db="EMBL/GenBank/DDBJ databases">
        <title>Marinobacter halodurans sp. nov., a marine bacterium isolated from sea tidal flat.</title>
        <authorList>
            <person name="Yoo Y."/>
            <person name="Lee D.W."/>
            <person name="Kim B.S."/>
            <person name="Kim J.-J."/>
        </authorList>
    </citation>
    <scope>NUCLEOTIDE SEQUENCE [LARGE SCALE GENOMIC DNA]</scope>
    <source>
        <strain evidence="2 3">YJ-S3-2</strain>
    </source>
</reference>
<name>A0ABY1ZQ26_9GAMM</name>
<keyword evidence="1" id="KW-0812">Transmembrane</keyword>
<evidence type="ECO:0000256" key="1">
    <source>
        <dbReference type="SAM" id="Phobius"/>
    </source>
</evidence>
<comment type="caution">
    <text evidence="2">The sequence shown here is derived from an EMBL/GenBank/DDBJ whole genome shotgun (WGS) entry which is preliminary data.</text>
</comment>
<keyword evidence="1" id="KW-0472">Membrane</keyword>
<gene>
    <name evidence="2" type="ORF">EZI54_05255</name>
</gene>
<protein>
    <submittedName>
        <fullName evidence="2">DUF4845 domain-containing protein</fullName>
    </submittedName>
</protein>
<sequence length="121" mass="13739">MKTQRGASTLGILIAVLFFGSLITLVIKLGPIYLDDITIQEAIESLNDTKDLDQLTVRDVQGLVRKRLSVNNVRGFDEKQIKIHKEDGKVHIDLEYEVRTDLFQNVDAVVHFNHAYEMTGQ</sequence>
<dbReference type="Proteomes" id="UP000313645">
    <property type="component" value="Unassembled WGS sequence"/>
</dbReference>
<organism evidence="2 3">
    <name type="scientific">Marinobacter halodurans</name>
    <dbReference type="NCBI Taxonomy" id="2528979"/>
    <lineage>
        <taxon>Bacteria</taxon>
        <taxon>Pseudomonadati</taxon>
        <taxon>Pseudomonadota</taxon>
        <taxon>Gammaproteobacteria</taxon>
        <taxon>Pseudomonadales</taxon>
        <taxon>Marinobacteraceae</taxon>
        <taxon>Marinobacter</taxon>
    </lineage>
</organism>
<accession>A0ABY1ZQ26</accession>
<dbReference type="Pfam" id="PF16137">
    <property type="entry name" value="DUF4845"/>
    <property type="match status" value="1"/>
</dbReference>
<proteinExistence type="predicted"/>
<keyword evidence="1" id="KW-1133">Transmembrane helix</keyword>
<dbReference type="EMBL" id="SJDL01000006">
    <property type="protein sequence ID" value="TBW57863.1"/>
    <property type="molecule type" value="Genomic_DNA"/>
</dbReference>
<evidence type="ECO:0000313" key="2">
    <source>
        <dbReference type="EMBL" id="TBW57863.1"/>
    </source>
</evidence>
<keyword evidence="3" id="KW-1185">Reference proteome</keyword>